<dbReference type="GO" id="GO:0017004">
    <property type="term" value="P:cytochrome complex assembly"/>
    <property type="evidence" value="ECO:0007669"/>
    <property type="project" value="UniProtKB-KW"/>
</dbReference>
<dbReference type="InterPro" id="IPR013766">
    <property type="entry name" value="Thioredoxin_domain"/>
</dbReference>
<keyword evidence="7" id="KW-1185">Reference proteome</keyword>
<sequence length="186" mass="20621">MDMTGRFETAWWFRRSLLALLAGLGVSMGPAVAAGDDHVVVGDRLPEFSVPELGGGNFSTVATRGKVVVVNFWATWCGPCQMEMPHIQQDIWQKYKDRPDFAFVAIAREQDAAKVGPFHQKHPDYTFPLGLDADRHVYAQFATRGIPRTYVVDQTGKVVFRVEGYTPEDFSQLVKAIDTALTAKAG</sequence>
<evidence type="ECO:0000313" key="6">
    <source>
        <dbReference type="EMBL" id="AQS87133.1"/>
    </source>
</evidence>
<feature type="chain" id="PRO_5013228197" description="Thioredoxin domain-containing protein" evidence="4">
    <location>
        <begin position="34"/>
        <end position="186"/>
    </location>
</feature>
<dbReference type="GO" id="GO:0015036">
    <property type="term" value="F:disulfide oxidoreductase activity"/>
    <property type="evidence" value="ECO:0007669"/>
    <property type="project" value="UniProtKB-ARBA"/>
</dbReference>
<dbReference type="Gene3D" id="3.40.30.10">
    <property type="entry name" value="Glutaredoxin"/>
    <property type="match status" value="1"/>
</dbReference>
<dbReference type="InterPro" id="IPR036249">
    <property type="entry name" value="Thioredoxin-like_sf"/>
</dbReference>
<dbReference type="AlphaFoldDB" id="A0A1U9KMW2"/>
<evidence type="ECO:0000256" key="1">
    <source>
        <dbReference type="ARBA" id="ARBA00004196"/>
    </source>
</evidence>
<evidence type="ECO:0000256" key="3">
    <source>
        <dbReference type="ARBA" id="ARBA00023284"/>
    </source>
</evidence>
<proteinExistence type="predicted"/>
<dbReference type="GO" id="GO:0030313">
    <property type="term" value="C:cell envelope"/>
    <property type="evidence" value="ECO:0007669"/>
    <property type="project" value="UniProtKB-SubCell"/>
</dbReference>
<comment type="subcellular location">
    <subcellularLocation>
        <location evidence="1">Cell envelope</location>
    </subcellularLocation>
</comment>
<dbReference type="PROSITE" id="PS00194">
    <property type="entry name" value="THIOREDOXIN_1"/>
    <property type="match status" value="1"/>
</dbReference>
<evidence type="ECO:0000256" key="2">
    <source>
        <dbReference type="ARBA" id="ARBA00022748"/>
    </source>
</evidence>
<dbReference type="InterPro" id="IPR050553">
    <property type="entry name" value="Thioredoxin_ResA/DsbE_sf"/>
</dbReference>
<dbReference type="STRING" id="320497.A0U93_03385"/>
<evidence type="ECO:0000259" key="5">
    <source>
        <dbReference type="PROSITE" id="PS51352"/>
    </source>
</evidence>
<dbReference type="PROSITE" id="PS51352">
    <property type="entry name" value="THIOREDOXIN_2"/>
    <property type="match status" value="1"/>
</dbReference>
<name>A0A1U9KMW2_9PROT</name>
<dbReference type="PANTHER" id="PTHR42852:SF13">
    <property type="entry name" value="PROTEIN DIPZ"/>
    <property type="match status" value="1"/>
</dbReference>
<protein>
    <recommendedName>
        <fullName evidence="5">Thioredoxin domain-containing protein</fullName>
    </recommendedName>
</protein>
<organism evidence="6 7">
    <name type="scientific">Neoasaia chiangmaiensis</name>
    <dbReference type="NCBI Taxonomy" id="320497"/>
    <lineage>
        <taxon>Bacteria</taxon>
        <taxon>Pseudomonadati</taxon>
        <taxon>Pseudomonadota</taxon>
        <taxon>Alphaproteobacteria</taxon>
        <taxon>Acetobacterales</taxon>
        <taxon>Acetobacteraceae</taxon>
        <taxon>Neoasaia</taxon>
    </lineage>
</organism>
<dbReference type="InterPro" id="IPR017937">
    <property type="entry name" value="Thioredoxin_CS"/>
</dbReference>
<keyword evidence="4" id="KW-0732">Signal</keyword>
<dbReference type="InterPro" id="IPR013740">
    <property type="entry name" value="Redoxin"/>
</dbReference>
<keyword evidence="2" id="KW-0201">Cytochrome c-type biogenesis</keyword>
<dbReference type="KEGG" id="nch:A0U93_03385"/>
<dbReference type="PANTHER" id="PTHR42852">
    <property type="entry name" value="THIOL:DISULFIDE INTERCHANGE PROTEIN DSBE"/>
    <property type="match status" value="1"/>
</dbReference>
<dbReference type="SUPFAM" id="SSF52833">
    <property type="entry name" value="Thioredoxin-like"/>
    <property type="match status" value="1"/>
</dbReference>
<reference evidence="6 7" key="1">
    <citation type="submission" date="2016-03" db="EMBL/GenBank/DDBJ databases">
        <title>Acetic acid bacteria sequencing.</title>
        <authorList>
            <person name="Brandt J."/>
            <person name="Jakob F."/>
            <person name="Vogel R.F."/>
        </authorList>
    </citation>
    <scope>NUCLEOTIDE SEQUENCE [LARGE SCALE GENOMIC DNA]</scope>
    <source>
        <strain evidence="6 7">NBRC 101099</strain>
    </source>
</reference>
<dbReference type="Pfam" id="PF08534">
    <property type="entry name" value="Redoxin"/>
    <property type="match status" value="1"/>
</dbReference>
<dbReference type="CDD" id="cd02966">
    <property type="entry name" value="TlpA_like_family"/>
    <property type="match status" value="1"/>
</dbReference>
<feature type="signal peptide" evidence="4">
    <location>
        <begin position="1"/>
        <end position="33"/>
    </location>
</feature>
<gene>
    <name evidence="6" type="ORF">A0U93_03385</name>
</gene>
<evidence type="ECO:0000313" key="7">
    <source>
        <dbReference type="Proteomes" id="UP000188604"/>
    </source>
</evidence>
<dbReference type="Proteomes" id="UP000188604">
    <property type="component" value="Chromosome"/>
</dbReference>
<dbReference type="EMBL" id="CP014691">
    <property type="protein sequence ID" value="AQS87133.1"/>
    <property type="molecule type" value="Genomic_DNA"/>
</dbReference>
<accession>A0A1U9KMW2</accession>
<dbReference type="OrthoDB" id="9799347at2"/>
<evidence type="ECO:0000256" key="4">
    <source>
        <dbReference type="SAM" id="SignalP"/>
    </source>
</evidence>
<keyword evidence="3" id="KW-0676">Redox-active center</keyword>
<feature type="domain" description="Thioredoxin" evidence="5">
    <location>
        <begin position="39"/>
        <end position="182"/>
    </location>
</feature>